<comment type="similarity">
    <text evidence="7">Belongs to the peptidase M48 family.</text>
</comment>
<keyword evidence="2" id="KW-0479">Metal-binding</keyword>
<dbReference type="InterPro" id="IPR001915">
    <property type="entry name" value="Peptidase_M48"/>
</dbReference>
<sequence length="386" mass="43266">MHTLTHRLLGLVMASLVSNAVAAATSYPPAFDPGYRPEASSDEGGFWYQVDKLERDIQHSPFVVTDPALNDYVGNMVCKLAGDYCSDIRVYVIENPHFNAAMFPNGMMHIHSGLLLRVESESQLAAVLGHEIGHYLRSHHLKQWRGLRDGAGVSMVFDMLLTGGLMTWAVMAGNSSFGRNQEIEADAIGANLMHASGYAPVEAANLWRYVDAEQKADSSRQASSVFFATHPQPKERIAKLEAHISQLPETGNTLKNNGLIEKIMPLYRTFMANHLEMQEYEQSELLLAKHEEMGYPEAEVRFFRGELHRLRNQPGDQDLAVDAYTASLKLDNPVPDAHKHLGYLHLRKKNNTEALSHFRNYLALAPDASDKQMIEFYINSLESKND</sequence>
<reference evidence="10 11" key="1">
    <citation type="submission" date="2023-04" db="EMBL/GenBank/DDBJ databases">
        <title>Marinobulbifer ophiurae gen. nov., sp. Nov., isolate from tissue of brittle star Ophioplocus japonicus.</title>
        <authorList>
            <person name="Kawano K."/>
            <person name="Sawayama S."/>
            <person name="Nakagawa S."/>
        </authorList>
    </citation>
    <scope>NUCLEOTIDE SEQUENCE [LARGE SCALE GENOMIC DNA]</scope>
    <source>
        <strain evidence="10 11">NKW57</strain>
    </source>
</reference>
<dbReference type="InterPro" id="IPR051156">
    <property type="entry name" value="Mito/Outer_Membr_Metalloprot"/>
</dbReference>
<evidence type="ECO:0000256" key="2">
    <source>
        <dbReference type="ARBA" id="ARBA00022723"/>
    </source>
</evidence>
<keyword evidence="11" id="KW-1185">Reference proteome</keyword>
<comment type="cofactor">
    <cofactor evidence="7">
        <name>Zn(2+)</name>
        <dbReference type="ChEBI" id="CHEBI:29105"/>
    </cofactor>
    <text evidence="7">Binds 1 zinc ion per subunit.</text>
</comment>
<keyword evidence="8" id="KW-0732">Signal</keyword>
<name>A0ABQ6LV48_9GAMM</name>
<dbReference type="Proteomes" id="UP001224392">
    <property type="component" value="Unassembled WGS sequence"/>
</dbReference>
<dbReference type="Pfam" id="PF01435">
    <property type="entry name" value="Peptidase_M48"/>
    <property type="match status" value="1"/>
</dbReference>
<feature type="domain" description="Peptidase M48" evidence="9">
    <location>
        <begin position="88"/>
        <end position="242"/>
    </location>
</feature>
<keyword evidence="4 7" id="KW-0862">Zinc</keyword>
<dbReference type="CDD" id="cd07324">
    <property type="entry name" value="M48C_Oma1-like"/>
    <property type="match status" value="1"/>
</dbReference>
<organism evidence="10 11">
    <name type="scientific">Biformimicrobium ophioploci</name>
    <dbReference type="NCBI Taxonomy" id="3036711"/>
    <lineage>
        <taxon>Bacteria</taxon>
        <taxon>Pseudomonadati</taxon>
        <taxon>Pseudomonadota</taxon>
        <taxon>Gammaproteobacteria</taxon>
        <taxon>Cellvibrionales</taxon>
        <taxon>Microbulbiferaceae</taxon>
        <taxon>Biformimicrobium</taxon>
    </lineage>
</organism>
<feature type="repeat" description="TPR" evidence="6">
    <location>
        <begin position="335"/>
        <end position="368"/>
    </location>
</feature>
<evidence type="ECO:0000256" key="3">
    <source>
        <dbReference type="ARBA" id="ARBA00022801"/>
    </source>
</evidence>
<dbReference type="PANTHER" id="PTHR22726:SF1">
    <property type="entry name" value="METALLOENDOPEPTIDASE OMA1, MITOCHONDRIAL"/>
    <property type="match status" value="1"/>
</dbReference>
<dbReference type="SUPFAM" id="SSF48452">
    <property type="entry name" value="TPR-like"/>
    <property type="match status" value="1"/>
</dbReference>
<dbReference type="Gene3D" id="1.25.40.10">
    <property type="entry name" value="Tetratricopeptide repeat domain"/>
    <property type="match status" value="1"/>
</dbReference>
<evidence type="ECO:0000313" key="10">
    <source>
        <dbReference type="EMBL" id="GMG85974.1"/>
    </source>
</evidence>
<keyword evidence="6" id="KW-0802">TPR repeat</keyword>
<comment type="caution">
    <text evidence="10">The sequence shown here is derived from an EMBL/GenBank/DDBJ whole genome shotgun (WGS) entry which is preliminary data.</text>
</comment>
<gene>
    <name evidence="10" type="ORF">MNKW57_02950</name>
</gene>
<evidence type="ECO:0000256" key="6">
    <source>
        <dbReference type="PROSITE-ProRule" id="PRU00339"/>
    </source>
</evidence>
<accession>A0ABQ6LV48</accession>
<dbReference type="PANTHER" id="PTHR22726">
    <property type="entry name" value="METALLOENDOPEPTIDASE OMA1"/>
    <property type="match status" value="1"/>
</dbReference>
<feature type="chain" id="PRO_5045517390" description="Peptidase M48 domain-containing protein" evidence="8">
    <location>
        <begin position="24"/>
        <end position="386"/>
    </location>
</feature>
<keyword evidence="3 7" id="KW-0378">Hydrolase</keyword>
<feature type="signal peptide" evidence="8">
    <location>
        <begin position="1"/>
        <end position="23"/>
    </location>
</feature>
<evidence type="ECO:0000256" key="8">
    <source>
        <dbReference type="SAM" id="SignalP"/>
    </source>
</evidence>
<proteinExistence type="inferred from homology"/>
<evidence type="ECO:0000256" key="1">
    <source>
        <dbReference type="ARBA" id="ARBA00022670"/>
    </source>
</evidence>
<dbReference type="InterPro" id="IPR011990">
    <property type="entry name" value="TPR-like_helical_dom_sf"/>
</dbReference>
<evidence type="ECO:0000256" key="4">
    <source>
        <dbReference type="ARBA" id="ARBA00022833"/>
    </source>
</evidence>
<keyword evidence="1 7" id="KW-0645">Protease</keyword>
<dbReference type="Gene3D" id="3.30.2010.10">
    <property type="entry name" value="Metalloproteases ('zincins'), catalytic domain"/>
    <property type="match status" value="1"/>
</dbReference>
<evidence type="ECO:0000256" key="5">
    <source>
        <dbReference type="ARBA" id="ARBA00023049"/>
    </source>
</evidence>
<protein>
    <recommendedName>
        <fullName evidence="9">Peptidase M48 domain-containing protein</fullName>
    </recommendedName>
</protein>
<dbReference type="RefSeq" id="WP_285762493.1">
    <property type="nucleotide sequence ID" value="NZ_BSYJ01000001.1"/>
</dbReference>
<evidence type="ECO:0000259" key="9">
    <source>
        <dbReference type="Pfam" id="PF01435"/>
    </source>
</evidence>
<evidence type="ECO:0000313" key="11">
    <source>
        <dbReference type="Proteomes" id="UP001224392"/>
    </source>
</evidence>
<evidence type="ECO:0000256" key="7">
    <source>
        <dbReference type="RuleBase" id="RU003983"/>
    </source>
</evidence>
<dbReference type="EMBL" id="BSYJ01000001">
    <property type="protein sequence ID" value="GMG85974.1"/>
    <property type="molecule type" value="Genomic_DNA"/>
</dbReference>
<dbReference type="PROSITE" id="PS50005">
    <property type="entry name" value="TPR"/>
    <property type="match status" value="1"/>
</dbReference>
<dbReference type="InterPro" id="IPR019734">
    <property type="entry name" value="TPR_rpt"/>
</dbReference>
<keyword evidence="5 7" id="KW-0482">Metalloprotease</keyword>